<evidence type="ECO:0000256" key="1">
    <source>
        <dbReference type="ARBA" id="ARBA00009817"/>
    </source>
</evidence>
<dbReference type="OrthoDB" id="6424451at2759"/>
<evidence type="ECO:0008006" key="4">
    <source>
        <dbReference type="Google" id="ProtNLM"/>
    </source>
</evidence>
<comment type="caution">
    <text evidence="2">The sequence shown here is derived from an EMBL/GenBank/DDBJ whole genome shotgun (WGS) entry which is preliminary data.</text>
</comment>
<dbReference type="InterPro" id="IPR011256">
    <property type="entry name" value="Reg_factor_effector_dom_sf"/>
</dbReference>
<dbReference type="PANTHER" id="PTHR11220:SF1">
    <property type="entry name" value="HEME-BINDING PROTEIN 2"/>
    <property type="match status" value="1"/>
</dbReference>
<proteinExistence type="inferred from homology"/>
<dbReference type="Proteomes" id="UP000308267">
    <property type="component" value="Unassembled WGS sequence"/>
</dbReference>
<reference evidence="2 3" key="1">
    <citation type="journal article" date="2019" name="BMC Genomics">
        <title>New insights from Opisthorchis felineus genome: update on genomics of the epidemiologically important liver flukes.</title>
        <authorList>
            <person name="Ershov N.I."/>
            <person name="Mordvinov V.A."/>
            <person name="Prokhortchouk E.B."/>
            <person name="Pakharukova M.Y."/>
            <person name="Gunbin K.V."/>
            <person name="Ustyantsev K."/>
            <person name="Genaev M.A."/>
            <person name="Blinov A.G."/>
            <person name="Mazur A."/>
            <person name="Boulygina E."/>
            <person name="Tsygankova S."/>
            <person name="Khrameeva E."/>
            <person name="Chekanov N."/>
            <person name="Fan G."/>
            <person name="Xiao A."/>
            <person name="Zhang H."/>
            <person name="Xu X."/>
            <person name="Yang H."/>
            <person name="Solovyev V."/>
            <person name="Lee S.M."/>
            <person name="Liu X."/>
            <person name="Afonnikov D.A."/>
            <person name="Skryabin K.G."/>
        </authorList>
    </citation>
    <scope>NUCLEOTIDE SEQUENCE [LARGE SCALE GENOMIC DNA]</scope>
    <source>
        <strain evidence="2">AK-0245</strain>
        <tissue evidence="2">Whole organism</tissue>
    </source>
</reference>
<dbReference type="PANTHER" id="PTHR11220">
    <property type="entry name" value="HEME-BINDING PROTEIN-RELATED"/>
    <property type="match status" value="1"/>
</dbReference>
<evidence type="ECO:0000313" key="2">
    <source>
        <dbReference type="EMBL" id="TGZ61118.1"/>
    </source>
</evidence>
<organism evidence="2 3">
    <name type="scientific">Opisthorchis felineus</name>
    <dbReference type="NCBI Taxonomy" id="147828"/>
    <lineage>
        <taxon>Eukaryota</taxon>
        <taxon>Metazoa</taxon>
        <taxon>Spiralia</taxon>
        <taxon>Lophotrochozoa</taxon>
        <taxon>Platyhelminthes</taxon>
        <taxon>Trematoda</taxon>
        <taxon>Digenea</taxon>
        <taxon>Opisthorchiida</taxon>
        <taxon>Opisthorchiata</taxon>
        <taxon>Opisthorchiidae</taxon>
        <taxon>Opisthorchis</taxon>
    </lineage>
</organism>
<evidence type="ECO:0000313" key="3">
    <source>
        <dbReference type="Proteomes" id="UP000308267"/>
    </source>
</evidence>
<keyword evidence="3" id="KW-1185">Reference proteome</keyword>
<sequence length="182" mass="21150">MFLSRSMPEDAIHIVNCFGCENIIECFVDPSIWLTYSFNGMRYQDGWVRAENLMIRYFDGENSQNEKLPFGCPMVTRIHPSEGPACESQLTFAAALPNKWAQVPQPRTDELTLSQWPKLHVYARPFLGPNKEEAFRQESLNFADSLRTIGLRYQTEPYFWVIPDPPNEPTENLQVWFLVEEP</sequence>
<dbReference type="SUPFAM" id="SSF55136">
    <property type="entry name" value="Probable bacterial effector-binding domain"/>
    <property type="match status" value="1"/>
</dbReference>
<dbReference type="InterPro" id="IPR006917">
    <property type="entry name" value="SOUL_heme-bd"/>
</dbReference>
<comment type="similarity">
    <text evidence="1">Belongs to the HEBP family.</text>
</comment>
<name>A0A4S2LKE1_OPIFE</name>
<dbReference type="Gene3D" id="3.20.80.10">
    <property type="entry name" value="Regulatory factor, effector binding domain"/>
    <property type="match status" value="1"/>
</dbReference>
<dbReference type="EMBL" id="SJOL01008105">
    <property type="protein sequence ID" value="TGZ61118.1"/>
    <property type="molecule type" value="Genomic_DNA"/>
</dbReference>
<dbReference type="Pfam" id="PF04832">
    <property type="entry name" value="SOUL"/>
    <property type="match status" value="1"/>
</dbReference>
<dbReference type="AlphaFoldDB" id="A0A4S2LKE1"/>
<protein>
    <recommendedName>
        <fullName evidence="4">Heme-binding protein</fullName>
    </recommendedName>
</protein>
<accession>A0A4S2LKE1</accession>
<gene>
    <name evidence="2" type="ORF">CRM22_008173</name>
</gene>